<evidence type="ECO:0000313" key="10">
    <source>
        <dbReference type="EMBL" id="GAA4396102.1"/>
    </source>
</evidence>
<dbReference type="Pfam" id="PF07715">
    <property type="entry name" value="Plug"/>
    <property type="match status" value="1"/>
</dbReference>
<dbReference type="Gene3D" id="2.170.130.10">
    <property type="entry name" value="TonB-dependent receptor, plug domain"/>
    <property type="match status" value="1"/>
</dbReference>
<feature type="chain" id="PRO_5047044003" evidence="8">
    <location>
        <begin position="22"/>
        <end position="1044"/>
    </location>
</feature>
<evidence type="ECO:0000256" key="7">
    <source>
        <dbReference type="PROSITE-ProRule" id="PRU01360"/>
    </source>
</evidence>
<proteinExistence type="inferred from homology"/>
<dbReference type="RefSeq" id="WP_345263393.1">
    <property type="nucleotide sequence ID" value="NZ_BAABHB010000001.1"/>
</dbReference>
<evidence type="ECO:0000256" key="1">
    <source>
        <dbReference type="ARBA" id="ARBA00004571"/>
    </source>
</evidence>
<dbReference type="SUPFAM" id="SSF49464">
    <property type="entry name" value="Carboxypeptidase regulatory domain-like"/>
    <property type="match status" value="1"/>
</dbReference>
<name>A0ABP8JUB9_9BACT</name>
<dbReference type="PROSITE" id="PS52016">
    <property type="entry name" value="TONB_DEPENDENT_REC_3"/>
    <property type="match status" value="1"/>
</dbReference>
<dbReference type="InterPro" id="IPR023996">
    <property type="entry name" value="TonB-dep_OMP_SusC/RagA"/>
</dbReference>
<protein>
    <submittedName>
        <fullName evidence="10">TonB-dependent receptor</fullName>
    </submittedName>
</protein>
<keyword evidence="4 7" id="KW-0812">Transmembrane</keyword>
<evidence type="ECO:0000313" key="11">
    <source>
        <dbReference type="Proteomes" id="UP001500936"/>
    </source>
</evidence>
<dbReference type="EMBL" id="BAABHB010000001">
    <property type="protein sequence ID" value="GAA4396102.1"/>
    <property type="molecule type" value="Genomic_DNA"/>
</dbReference>
<comment type="caution">
    <text evidence="10">The sequence shown here is derived from an EMBL/GenBank/DDBJ whole genome shotgun (WGS) entry which is preliminary data.</text>
</comment>
<keyword evidence="10" id="KW-0675">Receptor</keyword>
<evidence type="ECO:0000256" key="6">
    <source>
        <dbReference type="ARBA" id="ARBA00023237"/>
    </source>
</evidence>
<dbReference type="NCBIfam" id="TIGR04056">
    <property type="entry name" value="OMP_RagA_SusC"/>
    <property type="match status" value="1"/>
</dbReference>
<keyword evidence="3 7" id="KW-1134">Transmembrane beta strand</keyword>
<keyword evidence="6 7" id="KW-0998">Cell outer membrane</keyword>
<dbReference type="Pfam" id="PF13715">
    <property type="entry name" value="CarbopepD_reg_2"/>
    <property type="match status" value="1"/>
</dbReference>
<feature type="domain" description="TonB-dependent receptor plug" evidence="9">
    <location>
        <begin position="118"/>
        <end position="243"/>
    </location>
</feature>
<feature type="signal peptide" evidence="8">
    <location>
        <begin position="1"/>
        <end position="21"/>
    </location>
</feature>
<evidence type="ECO:0000256" key="8">
    <source>
        <dbReference type="SAM" id="SignalP"/>
    </source>
</evidence>
<dbReference type="Proteomes" id="UP001500936">
    <property type="component" value="Unassembled WGS sequence"/>
</dbReference>
<dbReference type="InterPro" id="IPR008969">
    <property type="entry name" value="CarboxyPept-like_regulatory"/>
</dbReference>
<dbReference type="SUPFAM" id="SSF56935">
    <property type="entry name" value="Porins"/>
    <property type="match status" value="1"/>
</dbReference>
<evidence type="ECO:0000256" key="5">
    <source>
        <dbReference type="ARBA" id="ARBA00023136"/>
    </source>
</evidence>
<dbReference type="NCBIfam" id="TIGR04057">
    <property type="entry name" value="SusC_RagA_signa"/>
    <property type="match status" value="1"/>
</dbReference>
<evidence type="ECO:0000256" key="2">
    <source>
        <dbReference type="ARBA" id="ARBA00022448"/>
    </source>
</evidence>
<keyword evidence="8" id="KW-0732">Signal</keyword>
<evidence type="ECO:0000256" key="3">
    <source>
        <dbReference type="ARBA" id="ARBA00022452"/>
    </source>
</evidence>
<dbReference type="Gene3D" id="2.40.170.20">
    <property type="entry name" value="TonB-dependent receptor, beta-barrel domain"/>
    <property type="match status" value="1"/>
</dbReference>
<dbReference type="InterPro" id="IPR039426">
    <property type="entry name" value="TonB-dep_rcpt-like"/>
</dbReference>
<accession>A0ABP8JUB9</accession>
<evidence type="ECO:0000256" key="4">
    <source>
        <dbReference type="ARBA" id="ARBA00022692"/>
    </source>
</evidence>
<reference evidence="11" key="1">
    <citation type="journal article" date="2019" name="Int. J. Syst. Evol. Microbiol.">
        <title>The Global Catalogue of Microorganisms (GCM) 10K type strain sequencing project: providing services to taxonomists for standard genome sequencing and annotation.</title>
        <authorList>
            <consortium name="The Broad Institute Genomics Platform"/>
            <consortium name="The Broad Institute Genome Sequencing Center for Infectious Disease"/>
            <person name="Wu L."/>
            <person name="Ma J."/>
        </authorList>
    </citation>
    <scope>NUCLEOTIDE SEQUENCE [LARGE SCALE GENOMIC DNA]</scope>
    <source>
        <strain evidence="11">JCM 17925</strain>
    </source>
</reference>
<sequence length="1044" mass="114443">MRKNLWFAAFLLLLGQTVAFAQGGRVTGKVTGADNQGLPGVNVVINGSAVGTVTDASGNYAINVPANASLVFSYISYVTQTVPVNGRSVINVQLAEDTKSLNEVVVTALGIEKEAKTLGYATATVNADQISTNRTPNFMSGLQGKMAGVNITTMGTGPAGTAKIRIRGQSSFSGQNNPLIVVNGVPIDNSNYALGGDFGSRAANSSDGGDGLSSINPDDIETMTVLKGATAAALYGSRAKDGVVMITTKNKGSGKGFGVTYNANFTTDTPLDFTDFQYEYGQGEGGKRPTTPNPTSGVWSFGEKFEPGMTQILFANQTWPYEPVYNRVRKFYRVGTNFTNTVTVSNNGQNGGFSLSLGNTDNKGIMQNNTFNRKVINLGFTQNITSKLTASGNINYSKENNVNPPQLNTQDFSVSTVIFTLANSMPLEALEQNQTLPNGDEFVFSRFLVRNNPYYSMNKHFEHINRDRLFGNIALKYQFTDWLYLQGRIAQDYYVRNQDYNIPNGYAPIPRAPVGYVNGSYTQDVRQNLERNLDFILGANKTFGTIGLDVTLGGNARYARNDYNSVTVQDFVQPNLYTVANGRIKNPIYALSEKKINSLFGAATISYKDFLYLNMTARNDWFSTLAENNRSILYPSVTGSFIFSQAFENMPTWLSFGKLRAAYAQVGSDNVEPYSNALYFQVDNNPFPNPSGQLVPLGGINASVVPNKNLRPLRIQEAEVGLELKLFANLIGLDLTYYHKTTDDQILRAQISDASSYTSKLINVGRSQNQGIEMALNFSPINTGGFRWDVNANVSYNTSKVLRLGLSPNDTMITVSSGGGRNLHQVVGKEIGQLYTFTYLRDAQGRQVFDANSGMPLRNNVLQNVGNALPRYFGGITNTFTYKGIQLSALIDFKLGHKMIAGRNINYMRHGLSKRTLPGRAEGFVIGNGVNPNGEINKTKAAVQPFYESINPLGINEDFVFNAGFWKLRQVALGYDFTRLLPERLFIKGLRLNAVANNVLVLKKWTENMDPEEALNSSDNAVGLDFWPGLPPTRSVGFNLNVRF</sequence>
<dbReference type="InterPro" id="IPR036942">
    <property type="entry name" value="Beta-barrel_TonB_sf"/>
</dbReference>
<dbReference type="InterPro" id="IPR012910">
    <property type="entry name" value="Plug_dom"/>
</dbReference>
<organism evidence="10 11">
    <name type="scientific">Nibrella viscosa</name>
    <dbReference type="NCBI Taxonomy" id="1084524"/>
    <lineage>
        <taxon>Bacteria</taxon>
        <taxon>Pseudomonadati</taxon>
        <taxon>Bacteroidota</taxon>
        <taxon>Cytophagia</taxon>
        <taxon>Cytophagales</taxon>
        <taxon>Spirosomataceae</taxon>
        <taxon>Nibrella</taxon>
    </lineage>
</organism>
<comment type="similarity">
    <text evidence="7">Belongs to the TonB-dependent receptor family.</text>
</comment>
<keyword evidence="5 7" id="KW-0472">Membrane</keyword>
<gene>
    <name evidence="10" type="ORF">GCM10023187_03830</name>
</gene>
<comment type="subcellular location">
    <subcellularLocation>
        <location evidence="1 7">Cell outer membrane</location>
        <topology evidence="1 7">Multi-pass membrane protein</topology>
    </subcellularLocation>
</comment>
<dbReference type="InterPro" id="IPR023997">
    <property type="entry name" value="TonB-dep_OMP_SusC/RagA_CS"/>
</dbReference>
<evidence type="ECO:0000259" key="9">
    <source>
        <dbReference type="Pfam" id="PF07715"/>
    </source>
</evidence>
<dbReference type="InterPro" id="IPR037066">
    <property type="entry name" value="Plug_dom_sf"/>
</dbReference>
<dbReference type="Gene3D" id="2.60.40.1120">
    <property type="entry name" value="Carboxypeptidase-like, regulatory domain"/>
    <property type="match status" value="1"/>
</dbReference>
<keyword evidence="2 7" id="KW-0813">Transport</keyword>
<keyword evidence="11" id="KW-1185">Reference proteome</keyword>